<evidence type="ECO:0000313" key="3">
    <source>
        <dbReference type="Proteomes" id="UP000389128"/>
    </source>
</evidence>
<organism evidence="2 3">
    <name type="scientific">Zoogloea oleivorans</name>
    <dbReference type="NCBI Taxonomy" id="1552750"/>
    <lineage>
        <taxon>Bacteria</taxon>
        <taxon>Pseudomonadati</taxon>
        <taxon>Pseudomonadota</taxon>
        <taxon>Betaproteobacteria</taxon>
        <taxon>Rhodocyclales</taxon>
        <taxon>Zoogloeaceae</taxon>
        <taxon>Zoogloea</taxon>
    </lineage>
</organism>
<dbReference type="InterPro" id="IPR036291">
    <property type="entry name" value="NAD(P)-bd_dom_sf"/>
</dbReference>
<dbReference type="PANTHER" id="PTHR47129:SF1">
    <property type="entry name" value="NMRA-LIKE DOMAIN-CONTAINING PROTEIN"/>
    <property type="match status" value="1"/>
</dbReference>
<proteinExistence type="predicted"/>
<dbReference type="Proteomes" id="UP000389128">
    <property type="component" value="Unassembled WGS sequence"/>
</dbReference>
<comment type="caution">
    <text evidence="2">The sequence shown here is derived from an EMBL/GenBank/DDBJ whole genome shotgun (WGS) entry which is preliminary data.</text>
</comment>
<dbReference type="InterPro" id="IPR052718">
    <property type="entry name" value="NmrA-type_oxidoreductase"/>
</dbReference>
<dbReference type="Pfam" id="PF13460">
    <property type="entry name" value="NAD_binding_10"/>
    <property type="match status" value="1"/>
</dbReference>
<dbReference type="OrthoDB" id="5510591at2"/>
<protein>
    <submittedName>
        <fullName evidence="2">SDR family oxidoreductase</fullName>
    </submittedName>
</protein>
<evidence type="ECO:0000259" key="1">
    <source>
        <dbReference type="Pfam" id="PF13460"/>
    </source>
</evidence>
<dbReference type="Gene3D" id="3.40.50.720">
    <property type="entry name" value="NAD(P)-binding Rossmann-like Domain"/>
    <property type="match status" value="1"/>
</dbReference>
<reference evidence="2 3" key="1">
    <citation type="submission" date="2019-01" db="EMBL/GenBank/DDBJ databases">
        <title>Zoogloea oleivorans genome sequencing and assembly.</title>
        <authorList>
            <person name="Tancsics A."/>
            <person name="Farkas M."/>
            <person name="Kriszt B."/>
            <person name="Maroti G."/>
            <person name="Horvath B."/>
        </authorList>
    </citation>
    <scope>NUCLEOTIDE SEQUENCE [LARGE SCALE GENOMIC DNA]</scope>
    <source>
        <strain evidence="2 3">Buc</strain>
    </source>
</reference>
<dbReference type="EMBL" id="SDKK01000023">
    <property type="protein sequence ID" value="TYC54203.1"/>
    <property type="molecule type" value="Genomic_DNA"/>
</dbReference>
<evidence type="ECO:0000313" key="2">
    <source>
        <dbReference type="EMBL" id="TYC54203.1"/>
    </source>
</evidence>
<accession>A0A6C2CLU3</accession>
<dbReference type="AlphaFoldDB" id="A0A6C2CLU3"/>
<dbReference type="PANTHER" id="PTHR47129">
    <property type="entry name" value="QUINONE OXIDOREDUCTASE 2"/>
    <property type="match status" value="1"/>
</dbReference>
<dbReference type="Gene3D" id="3.90.25.10">
    <property type="entry name" value="UDP-galactose 4-epimerase, domain 1"/>
    <property type="match status" value="1"/>
</dbReference>
<keyword evidence="3" id="KW-1185">Reference proteome</keyword>
<gene>
    <name evidence="2" type="ORF">ETQ85_19930</name>
</gene>
<name>A0A6C2CLU3_9RHOO</name>
<dbReference type="CDD" id="cd05269">
    <property type="entry name" value="TMR_SDR_a"/>
    <property type="match status" value="1"/>
</dbReference>
<feature type="domain" description="NAD(P)-binding" evidence="1">
    <location>
        <begin position="6"/>
        <end position="184"/>
    </location>
</feature>
<dbReference type="SUPFAM" id="SSF51735">
    <property type="entry name" value="NAD(P)-binding Rossmann-fold domains"/>
    <property type="match status" value="1"/>
</dbReference>
<dbReference type="InterPro" id="IPR016040">
    <property type="entry name" value="NAD(P)-bd_dom"/>
</dbReference>
<sequence>MIVITGASGQLGRLVIEALLHKLPASEIVAAVRTPAKVSDLAARGVQVRQADYTQPATLDAAFQGADKLLLISSSEVGQRVPQHRAVIDAAQRAGVKLLAYTSLLHADVSPLGLAAEHQATEALLRASGLPHVLLRNGWYTENYAASVPAALAHGVLLGSAGTGRIASAARADYAEAAAAVLTQDDQAGRVYELAGDTAYTLAELAAEITTQSGKEIAYKDLPEADYKAILLGAGLPEGLAALLADSDVGASKGGLFDDSHQLSQLIGRPTTRLATSIAPSIPKESL</sequence>
<dbReference type="RefSeq" id="WP_148580844.1">
    <property type="nucleotide sequence ID" value="NZ_SDKK01000023.1"/>
</dbReference>